<dbReference type="SUPFAM" id="SSF56801">
    <property type="entry name" value="Acetyl-CoA synthetase-like"/>
    <property type="match status" value="1"/>
</dbReference>
<protein>
    <recommendedName>
        <fullName evidence="1">AMP-binding enzyme C-terminal domain-containing protein</fullName>
    </recommendedName>
</protein>
<accession>A0A1N7RZJ4</accession>
<sequence>MVGRVAGDGNEEVIAFVELKEGAEFDLEELRDYLADRLSAYKRPAQIVRIDAIPTTASGKLLKQNLRALAGELQVHQ</sequence>
<reference evidence="2 3" key="1">
    <citation type="submission" date="2016-12" db="EMBL/GenBank/DDBJ databases">
        <authorList>
            <person name="Song W.-J."/>
            <person name="Kurnit D.M."/>
        </authorList>
    </citation>
    <scope>NUCLEOTIDE SEQUENCE [LARGE SCALE GENOMIC DNA]</scope>
    <source>
        <strain evidence="2 3">STM7296</strain>
    </source>
</reference>
<keyword evidence="3" id="KW-1185">Reference proteome</keyword>
<dbReference type="Gene3D" id="3.30.300.30">
    <property type="match status" value="1"/>
</dbReference>
<dbReference type="InterPro" id="IPR045851">
    <property type="entry name" value="AMP-bd_C_sf"/>
</dbReference>
<evidence type="ECO:0000313" key="3">
    <source>
        <dbReference type="Proteomes" id="UP000187012"/>
    </source>
</evidence>
<dbReference type="EMBL" id="CYGX02000026">
    <property type="protein sequence ID" value="SIT40552.1"/>
    <property type="molecule type" value="Genomic_DNA"/>
</dbReference>
<dbReference type="STRING" id="1247936.BN2475_260029"/>
<dbReference type="InterPro" id="IPR025110">
    <property type="entry name" value="AMP-bd_C"/>
</dbReference>
<dbReference type="Proteomes" id="UP000187012">
    <property type="component" value="Unassembled WGS sequence"/>
</dbReference>
<organism evidence="2 3">
    <name type="scientific">Paraburkholderia ribeironis</name>
    <dbReference type="NCBI Taxonomy" id="1247936"/>
    <lineage>
        <taxon>Bacteria</taxon>
        <taxon>Pseudomonadati</taxon>
        <taxon>Pseudomonadota</taxon>
        <taxon>Betaproteobacteria</taxon>
        <taxon>Burkholderiales</taxon>
        <taxon>Burkholderiaceae</taxon>
        <taxon>Paraburkholderia</taxon>
    </lineage>
</organism>
<dbReference type="AlphaFoldDB" id="A0A1N7RZJ4"/>
<evidence type="ECO:0000313" key="2">
    <source>
        <dbReference type="EMBL" id="SIT40552.1"/>
    </source>
</evidence>
<dbReference type="Pfam" id="PF13193">
    <property type="entry name" value="AMP-binding_C"/>
    <property type="match status" value="1"/>
</dbReference>
<name>A0A1N7RZJ4_9BURK</name>
<feature type="domain" description="AMP-binding enzyme C-terminal" evidence="1">
    <location>
        <begin position="11"/>
        <end position="60"/>
    </location>
</feature>
<evidence type="ECO:0000259" key="1">
    <source>
        <dbReference type="Pfam" id="PF13193"/>
    </source>
</evidence>
<proteinExistence type="predicted"/>
<gene>
    <name evidence="2" type="ORF">BN2475_260029</name>
</gene>